<keyword evidence="3" id="KW-1185">Reference proteome</keyword>
<dbReference type="Proteomes" id="UP000821853">
    <property type="component" value="Unassembled WGS sequence"/>
</dbReference>
<protein>
    <submittedName>
        <fullName evidence="2">Uncharacterized protein</fullName>
    </submittedName>
</protein>
<dbReference type="AlphaFoldDB" id="A0A9J6FRR6"/>
<reference evidence="2 3" key="1">
    <citation type="journal article" date="2020" name="Cell">
        <title>Large-Scale Comparative Analyses of Tick Genomes Elucidate Their Genetic Diversity and Vector Capacities.</title>
        <authorList>
            <consortium name="Tick Genome and Microbiome Consortium (TIGMIC)"/>
            <person name="Jia N."/>
            <person name="Wang J."/>
            <person name="Shi W."/>
            <person name="Du L."/>
            <person name="Sun Y."/>
            <person name="Zhan W."/>
            <person name="Jiang J.F."/>
            <person name="Wang Q."/>
            <person name="Zhang B."/>
            <person name="Ji P."/>
            <person name="Bell-Sakyi L."/>
            <person name="Cui X.M."/>
            <person name="Yuan T.T."/>
            <person name="Jiang B.G."/>
            <person name="Yang W.F."/>
            <person name="Lam T.T."/>
            <person name="Chang Q.C."/>
            <person name="Ding S.J."/>
            <person name="Wang X.J."/>
            <person name="Zhu J.G."/>
            <person name="Ruan X.D."/>
            <person name="Zhao L."/>
            <person name="Wei J.T."/>
            <person name="Ye R.Z."/>
            <person name="Que T.C."/>
            <person name="Du C.H."/>
            <person name="Zhou Y.H."/>
            <person name="Cheng J.X."/>
            <person name="Dai P.F."/>
            <person name="Guo W.B."/>
            <person name="Han X.H."/>
            <person name="Huang E.J."/>
            <person name="Li L.F."/>
            <person name="Wei W."/>
            <person name="Gao Y.C."/>
            <person name="Liu J.Z."/>
            <person name="Shao H.Z."/>
            <person name="Wang X."/>
            <person name="Wang C.C."/>
            <person name="Yang T.C."/>
            <person name="Huo Q.B."/>
            <person name="Li W."/>
            <person name="Chen H.Y."/>
            <person name="Chen S.E."/>
            <person name="Zhou L.G."/>
            <person name="Ni X.B."/>
            <person name="Tian J.H."/>
            <person name="Sheng Y."/>
            <person name="Liu T."/>
            <person name="Pan Y.S."/>
            <person name="Xia L.Y."/>
            <person name="Li J."/>
            <person name="Zhao F."/>
            <person name="Cao W.C."/>
        </authorList>
    </citation>
    <scope>NUCLEOTIDE SEQUENCE [LARGE SCALE GENOMIC DNA]</scope>
    <source>
        <strain evidence="2">HaeL-2018</strain>
    </source>
</reference>
<dbReference type="SUPFAM" id="SSF56672">
    <property type="entry name" value="DNA/RNA polymerases"/>
    <property type="match status" value="1"/>
</dbReference>
<evidence type="ECO:0000313" key="2">
    <source>
        <dbReference type="EMBL" id="KAH9364937.1"/>
    </source>
</evidence>
<sequence>MIMLLVQVDLSQLSQGAIRLLCRALADYSCPAVQVHSCKVFHAPYRIGSGSYLTAHGNTWRHSFVADYVLDSLANQGLISQEEEEYLRQFDVLGDDFRGLVIRRETAELFDKTIDQVFGTITTTSTPPIFGTPNEGDSLEFLRRRHVRIGDEIRTFREPVRVLVKLIHGTAATNVSHFVASLQAMLCDVGYHPWLHQVLLSLIPDCVVNQAEYEAEVERKVRKVPSIAATPQRRGSDLKGGRSGSEQRCREHHHPFVAGAGYWRSSAASRFGPTLCKAG</sequence>
<gene>
    <name evidence="2" type="ORF">HPB48_017968</name>
</gene>
<proteinExistence type="predicted"/>
<dbReference type="InterPro" id="IPR043502">
    <property type="entry name" value="DNA/RNA_pol_sf"/>
</dbReference>
<feature type="compositionally biased region" description="Basic and acidic residues" evidence="1">
    <location>
        <begin position="234"/>
        <end position="249"/>
    </location>
</feature>
<organism evidence="2 3">
    <name type="scientific">Haemaphysalis longicornis</name>
    <name type="common">Bush tick</name>
    <dbReference type="NCBI Taxonomy" id="44386"/>
    <lineage>
        <taxon>Eukaryota</taxon>
        <taxon>Metazoa</taxon>
        <taxon>Ecdysozoa</taxon>
        <taxon>Arthropoda</taxon>
        <taxon>Chelicerata</taxon>
        <taxon>Arachnida</taxon>
        <taxon>Acari</taxon>
        <taxon>Parasitiformes</taxon>
        <taxon>Ixodida</taxon>
        <taxon>Ixodoidea</taxon>
        <taxon>Ixodidae</taxon>
        <taxon>Haemaphysalinae</taxon>
        <taxon>Haemaphysalis</taxon>
    </lineage>
</organism>
<dbReference type="VEuPathDB" id="VectorBase:HLOH_060530"/>
<accession>A0A9J6FRR6</accession>
<dbReference type="EMBL" id="JABSTR010000003">
    <property type="protein sequence ID" value="KAH9364937.1"/>
    <property type="molecule type" value="Genomic_DNA"/>
</dbReference>
<comment type="caution">
    <text evidence="2">The sequence shown here is derived from an EMBL/GenBank/DDBJ whole genome shotgun (WGS) entry which is preliminary data.</text>
</comment>
<evidence type="ECO:0000256" key="1">
    <source>
        <dbReference type="SAM" id="MobiDB-lite"/>
    </source>
</evidence>
<dbReference type="GO" id="GO:0071897">
    <property type="term" value="P:DNA biosynthetic process"/>
    <property type="evidence" value="ECO:0007669"/>
    <property type="project" value="UniProtKB-ARBA"/>
</dbReference>
<name>A0A9J6FRR6_HAELO</name>
<feature type="region of interest" description="Disordered" evidence="1">
    <location>
        <begin position="226"/>
        <end position="249"/>
    </location>
</feature>
<evidence type="ECO:0000313" key="3">
    <source>
        <dbReference type="Proteomes" id="UP000821853"/>
    </source>
</evidence>
<dbReference type="OrthoDB" id="8374126at2759"/>